<dbReference type="SUPFAM" id="SSF54373">
    <property type="entry name" value="FAD-linked reductases, C-terminal domain"/>
    <property type="match status" value="1"/>
</dbReference>
<dbReference type="PANTHER" id="PTHR10961:SF7">
    <property type="entry name" value="FAD DEPENDENT OXIDOREDUCTASE DOMAIN-CONTAINING PROTEIN"/>
    <property type="match status" value="1"/>
</dbReference>
<comment type="cofactor">
    <cofactor evidence="1">
        <name>FAD</name>
        <dbReference type="ChEBI" id="CHEBI:57692"/>
    </cofactor>
</comment>
<sequence>MAAQPAERSFDVIVVGAGIMGSCAAHAAASRGARVLLLEHGGRGGVMKATKAVAMFQALAAKMGAVVRDRTEVVDVARKGEGTTATIVVKTATGEEFHGGKCIITVGAWTSKLVKSVTGGVIKATKAVAMFQALAAKMGAVVRDRTEVIDVAKQGEGTKIVVKTSSGEKFHGAKCIITVGAWTSKLVKSVTGFDLPVQPLHTLLCYWKLKPGHKRELTTEAGFPTFSSYGDPCIYSTPSMEYPGLIKIAMHGGPPCDPDSRGWTIGTGEGVGGLADPVARWIDEVMPGHVDTAGGPVLRQACMYSMTPDEDFVIDFLGGEEFGRDVVVGAGFSGHGFKMGPAVGRILAEMALDGESGTAAEAGVELRHFSIRRVDGNPTGNARSF</sequence>
<reference evidence="7" key="1">
    <citation type="journal article" date="2013" name="Nature">
        <title>Draft genome of the wheat A-genome progenitor Triticum urartu.</title>
        <authorList>
            <person name="Ling H.Q."/>
            <person name="Zhao S."/>
            <person name="Liu D."/>
            <person name="Wang J."/>
            <person name="Sun H."/>
            <person name="Zhang C."/>
            <person name="Fan H."/>
            <person name="Li D."/>
            <person name="Dong L."/>
            <person name="Tao Y."/>
            <person name="Gao C."/>
            <person name="Wu H."/>
            <person name="Li Y."/>
            <person name="Cui Y."/>
            <person name="Guo X."/>
            <person name="Zheng S."/>
            <person name="Wang B."/>
            <person name="Yu K."/>
            <person name="Liang Q."/>
            <person name="Yang W."/>
            <person name="Lou X."/>
            <person name="Chen J."/>
            <person name="Feng M."/>
            <person name="Jian J."/>
            <person name="Zhang X."/>
            <person name="Luo G."/>
            <person name="Jiang Y."/>
            <person name="Liu J."/>
            <person name="Wang Z."/>
            <person name="Sha Y."/>
            <person name="Zhang B."/>
            <person name="Wu H."/>
            <person name="Tang D."/>
            <person name="Shen Q."/>
            <person name="Xue P."/>
            <person name="Zou S."/>
            <person name="Wang X."/>
            <person name="Liu X."/>
            <person name="Wang F."/>
            <person name="Yang Y."/>
            <person name="An X."/>
            <person name="Dong Z."/>
            <person name="Zhang K."/>
            <person name="Zhang X."/>
            <person name="Luo M.C."/>
            <person name="Dvorak J."/>
            <person name="Tong Y."/>
            <person name="Wang J."/>
            <person name="Yang H."/>
            <person name="Li Z."/>
            <person name="Wang D."/>
            <person name="Zhang A."/>
            <person name="Wang J."/>
        </authorList>
    </citation>
    <scope>NUCLEOTIDE SEQUENCE</scope>
</reference>
<evidence type="ECO:0000256" key="4">
    <source>
        <dbReference type="ARBA" id="ARBA00022827"/>
    </source>
</evidence>
<evidence type="ECO:0000256" key="3">
    <source>
        <dbReference type="ARBA" id="ARBA00022630"/>
    </source>
</evidence>
<dbReference type="Pfam" id="PF01266">
    <property type="entry name" value="DAO"/>
    <property type="match status" value="1"/>
</dbReference>
<dbReference type="AlphaFoldDB" id="M7YRR7"/>
<evidence type="ECO:0000256" key="5">
    <source>
        <dbReference type="ARBA" id="ARBA00023002"/>
    </source>
</evidence>
<dbReference type="STRING" id="4572.M7YRR7"/>
<dbReference type="EMBL" id="KD239882">
    <property type="protein sequence ID" value="EMS49746.1"/>
    <property type="molecule type" value="Genomic_DNA"/>
</dbReference>
<dbReference type="GO" id="GO:0008115">
    <property type="term" value="F:sarcosine oxidase activity"/>
    <property type="evidence" value="ECO:0007669"/>
    <property type="project" value="TreeGrafter"/>
</dbReference>
<dbReference type="eggNOG" id="KOG2820">
    <property type="taxonomic scope" value="Eukaryota"/>
</dbReference>
<comment type="similarity">
    <text evidence="2">Belongs to the MSOX/MTOX family.</text>
</comment>
<keyword evidence="5" id="KW-0560">Oxidoreductase</keyword>
<accession>M7YRR7</accession>
<dbReference type="InterPro" id="IPR036188">
    <property type="entry name" value="FAD/NAD-bd_sf"/>
</dbReference>
<organism evidence="7">
    <name type="scientific">Triticum urartu</name>
    <name type="common">Red wild einkorn</name>
    <name type="synonym">Crithodium urartu</name>
    <dbReference type="NCBI Taxonomy" id="4572"/>
    <lineage>
        <taxon>Eukaryota</taxon>
        <taxon>Viridiplantae</taxon>
        <taxon>Streptophyta</taxon>
        <taxon>Embryophyta</taxon>
        <taxon>Tracheophyta</taxon>
        <taxon>Spermatophyta</taxon>
        <taxon>Magnoliopsida</taxon>
        <taxon>Liliopsida</taxon>
        <taxon>Poales</taxon>
        <taxon>Poaceae</taxon>
        <taxon>BOP clade</taxon>
        <taxon>Pooideae</taxon>
        <taxon>Triticodae</taxon>
        <taxon>Triticeae</taxon>
        <taxon>Triticinae</taxon>
        <taxon>Triticum</taxon>
    </lineage>
</organism>
<dbReference type="OMA" id="VARCHHT"/>
<evidence type="ECO:0000259" key="6">
    <source>
        <dbReference type="Pfam" id="PF01266"/>
    </source>
</evidence>
<dbReference type="PANTHER" id="PTHR10961">
    <property type="entry name" value="PEROXISOMAL SARCOSINE OXIDASE"/>
    <property type="match status" value="1"/>
</dbReference>
<proteinExistence type="inferred from homology"/>
<gene>
    <name evidence="7" type="ORF">TRIUR3_08397</name>
</gene>
<evidence type="ECO:0000256" key="2">
    <source>
        <dbReference type="ARBA" id="ARBA00010989"/>
    </source>
</evidence>
<keyword evidence="4" id="KW-0274">FAD</keyword>
<keyword evidence="3" id="KW-0285">Flavoprotein</keyword>
<feature type="domain" description="FAD dependent oxidoreductase" evidence="6">
    <location>
        <begin position="118"/>
        <end position="350"/>
    </location>
</feature>
<dbReference type="SUPFAM" id="SSF51905">
    <property type="entry name" value="FAD/NAD(P)-binding domain"/>
    <property type="match status" value="1"/>
</dbReference>
<protein>
    <submittedName>
        <fullName evidence="7">Putative sarcosine oxidase</fullName>
    </submittedName>
</protein>
<evidence type="ECO:0000256" key="1">
    <source>
        <dbReference type="ARBA" id="ARBA00001974"/>
    </source>
</evidence>
<evidence type="ECO:0000313" key="7">
    <source>
        <dbReference type="EMBL" id="EMS49746.1"/>
    </source>
</evidence>
<dbReference type="GO" id="GO:0050660">
    <property type="term" value="F:flavin adenine dinucleotide binding"/>
    <property type="evidence" value="ECO:0007669"/>
    <property type="project" value="InterPro"/>
</dbReference>
<dbReference type="Pfam" id="PF13450">
    <property type="entry name" value="NAD_binding_8"/>
    <property type="match status" value="1"/>
</dbReference>
<dbReference type="Gene3D" id="3.50.50.60">
    <property type="entry name" value="FAD/NAD(P)-binding domain"/>
    <property type="match status" value="4"/>
</dbReference>
<dbReference type="InterPro" id="IPR045170">
    <property type="entry name" value="MTOX"/>
</dbReference>
<name>M7YRR7_TRIUA</name>
<dbReference type="InterPro" id="IPR006076">
    <property type="entry name" value="FAD-dep_OxRdtase"/>
</dbReference>